<dbReference type="Pfam" id="PF20696">
    <property type="entry name" value="UbiD_C"/>
    <property type="match status" value="1"/>
</dbReference>
<evidence type="ECO:0000259" key="4">
    <source>
        <dbReference type="Pfam" id="PF20696"/>
    </source>
</evidence>
<comment type="similarity">
    <text evidence="1">Belongs to the UbiD family. UbiD-like/FDC subfamily.</text>
</comment>
<keyword evidence="1" id="KW-0479">Metal-binding</keyword>
<feature type="binding site" evidence="1">
    <location>
        <position position="462"/>
    </location>
    <ligand>
        <name>prenylated FMN</name>
        <dbReference type="ChEBI" id="CHEBI:87746"/>
    </ligand>
</feature>
<accession>A0AAD9ACD1</accession>
<dbReference type="GO" id="GO:0016831">
    <property type="term" value="F:carboxy-lyase activity"/>
    <property type="evidence" value="ECO:0007669"/>
    <property type="project" value="UniProtKB-UniRule"/>
</dbReference>
<feature type="binding site" evidence="1">
    <location>
        <begin position="262"/>
        <end position="263"/>
    </location>
    <ligand>
        <name>prenylated FMN</name>
        <dbReference type="ChEBI" id="CHEBI:87746"/>
    </ligand>
</feature>
<feature type="binding site" evidence="1">
    <location>
        <begin position="240"/>
        <end position="245"/>
    </location>
    <ligand>
        <name>prenylated FMN</name>
        <dbReference type="ChEBI" id="CHEBI:87746"/>
    </ligand>
</feature>
<gene>
    <name evidence="1" type="primary">FDC1</name>
    <name evidence="5" type="ORF">CCHR01_12337</name>
</gene>
<proteinExistence type="inferred from homology"/>
<comment type="catalytic activity">
    <reaction evidence="1">
        <text>(E)-4-coumarate + H(+) = 4-vinylphenol + CO2</text>
        <dbReference type="Rhea" id="RHEA:33227"/>
        <dbReference type="ChEBI" id="CHEBI:1883"/>
        <dbReference type="ChEBI" id="CHEBI:12876"/>
        <dbReference type="ChEBI" id="CHEBI:15378"/>
        <dbReference type="ChEBI" id="CHEBI:16526"/>
        <dbReference type="EC" id="4.1.1.102"/>
    </reaction>
</comment>
<keyword evidence="1" id="KW-0210">Decarboxylase</keyword>
<dbReference type="EMBL" id="JAQOWY010000288">
    <property type="protein sequence ID" value="KAK1845022.1"/>
    <property type="molecule type" value="Genomic_DNA"/>
</dbReference>
<dbReference type="GO" id="GO:0046281">
    <property type="term" value="P:cinnamic acid catabolic process"/>
    <property type="evidence" value="ECO:0007669"/>
    <property type="project" value="UniProtKB-UniRule"/>
</dbReference>
<dbReference type="SUPFAM" id="SSF50475">
    <property type="entry name" value="FMN-binding split barrel"/>
    <property type="match status" value="1"/>
</dbReference>
<dbReference type="EC" id="4.1.1.102" evidence="1"/>
<comment type="cofactor">
    <cofactor evidence="1">
        <name>Mn(2+)</name>
        <dbReference type="ChEBI" id="CHEBI:29035"/>
    </cofactor>
</comment>
<dbReference type="SUPFAM" id="SSF143968">
    <property type="entry name" value="UbiD C-terminal domain-like"/>
    <property type="match status" value="1"/>
</dbReference>
<evidence type="ECO:0000313" key="5">
    <source>
        <dbReference type="EMBL" id="KAK1845022.1"/>
    </source>
</evidence>
<dbReference type="GO" id="GO:0046872">
    <property type="term" value="F:metal ion binding"/>
    <property type="evidence" value="ECO:0007669"/>
    <property type="project" value="UniProtKB-KW"/>
</dbReference>
<comment type="caution">
    <text evidence="1">Lacks conserved residue(s) required for the propagation of feature annotation.</text>
</comment>
<keyword evidence="6" id="KW-1185">Reference proteome</keyword>
<dbReference type="HAMAP" id="MF_01983">
    <property type="entry name" value="UbiD_FDC"/>
    <property type="match status" value="1"/>
</dbReference>
<dbReference type="Proteomes" id="UP001243330">
    <property type="component" value="Unassembled WGS sequence"/>
</dbReference>
<dbReference type="GO" id="GO:0033494">
    <property type="term" value="P:ferulate metabolic process"/>
    <property type="evidence" value="ECO:0007669"/>
    <property type="project" value="UniProtKB-UniRule"/>
</dbReference>
<protein>
    <recommendedName>
        <fullName evidence="1">Ferulic acid decarboxylase 1</fullName>
        <ecNumber evidence="1">4.1.1.102</ecNumber>
    </recommendedName>
    <alternativeName>
        <fullName evidence="1">Phenacrylate decarboxylase</fullName>
    </alternativeName>
</protein>
<feature type="domain" description="3-octaprenyl-4-hydroxybenzoate carboxy-lyase-like N-terminal" evidence="3">
    <location>
        <begin position="86"/>
        <end position="174"/>
    </location>
</feature>
<comment type="subunit">
    <text evidence="1">Homodimer. May form higher order oligomers.</text>
</comment>
<comment type="cofactor">
    <cofactor evidence="1">
        <name>prenylated FMN</name>
        <dbReference type="ChEBI" id="CHEBI:87746"/>
    </cofactor>
    <text evidence="1">Binds 1 prenylated FMN per subunit.</text>
</comment>
<name>A0AAD9ACD1_9PEZI</name>
<dbReference type="NCBIfam" id="TIGR00148">
    <property type="entry name" value="UbiD family decarboxylase"/>
    <property type="match status" value="1"/>
</dbReference>
<dbReference type="Pfam" id="PF20695">
    <property type="entry name" value="UbiD_N"/>
    <property type="match status" value="1"/>
</dbReference>
<comment type="catalytic activity">
    <reaction evidence="1">
        <text>(E)-cinnamate + H(+) = styrene + CO2</text>
        <dbReference type="Rhea" id="RHEA:46920"/>
        <dbReference type="ChEBI" id="CHEBI:15378"/>
        <dbReference type="ChEBI" id="CHEBI:15669"/>
        <dbReference type="ChEBI" id="CHEBI:16526"/>
        <dbReference type="ChEBI" id="CHEBI:27452"/>
        <dbReference type="EC" id="4.1.1.102"/>
    </reaction>
</comment>
<dbReference type="InterPro" id="IPR048304">
    <property type="entry name" value="UbiD_Rift_dom"/>
</dbReference>
<feature type="binding site" evidence="1">
    <location>
        <position position="305"/>
    </location>
    <ligand>
        <name>Mn(2+)</name>
        <dbReference type="ChEBI" id="CHEBI:29035"/>
    </ligand>
</feature>
<evidence type="ECO:0000256" key="1">
    <source>
        <dbReference type="HAMAP-Rule" id="MF_03196"/>
    </source>
</evidence>
<reference evidence="5" key="1">
    <citation type="submission" date="2023-01" db="EMBL/GenBank/DDBJ databases">
        <title>Colletotrichum chrysophilum M932 genome sequence.</title>
        <authorList>
            <person name="Baroncelli R."/>
        </authorList>
    </citation>
    <scope>NUCLEOTIDE SEQUENCE</scope>
    <source>
        <strain evidence="5">M932</strain>
    </source>
</reference>
<sequence>MTPKELAPGPIRSLCLGLFFLPTATIMTSRTTLYRSSTAAGRLRKVYQRPFAAVEHFKCNYSHSSADKRCQEPDAIEAQLDFRKFLDILRYDNDLAEINDEVDPHLEVGAIVRRVSEVNDKAPLFNNVKGTRNGLWRMFGNAASLRQDEVERFGRVARNLGLPPKSSWKEISDRFMSWKKAAPLPPKVLQTGPCKQNKMFGDEINLEDLPAPYLHEGDGGKYLQTYGIHVLQTPDKSWTNWSIFRGMVHDQKHLVCLVGSGQHNSIIRDKWIENGSNEMPWALALGVPPIASIVASMPVPEGVSESEYIGAVTGKPLDMVKCELSDLLVPANSEVVLEGTMSFTKKGPEGPFGDYLALVFENEQKMGPLFRVEAITYRDNPILPISCPGNIVDESHTTAQLAAPELLLLCQEHGLPIKEAFAPVETLATWCALQVDTDKLRDMGTTPEDFCRKVGSIAFHNKSCMLINRILLVGDEIDVYDWDKVMWAFTTRCRPVHDEYVFDDVGCHPLTPYMSQIPGASRRGGKLVSDCLIRSEYTKPRNFKHVDFENSYPEHIKRKVLKNWSAMGFSS</sequence>
<dbReference type="GO" id="GO:0005737">
    <property type="term" value="C:cytoplasm"/>
    <property type="evidence" value="ECO:0007669"/>
    <property type="project" value="UniProtKB-SubCell"/>
</dbReference>
<dbReference type="InterPro" id="IPR049383">
    <property type="entry name" value="UbiD-like_N"/>
</dbReference>
<dbReference type="InterPro" id="IPR049381">
    <property type="entry name" value="UbiD-like_C"/>
</dbReference>
<dbReference type="Gene3D" id="3.40.1670.10">
    <property type="entry name" value="UbiD C-terminal domain-like"/>
    <property type="match status" value="1"/>
</dbReference>
<dbReference type="AlphaFoldDB" id="A0AAD9ACD1"/>
<evidence type="ECO:0000259" key="2">
    <source>
        <dbReference type="Pfam" id="PF01977"/>
    </source>
</evidence>
<feature type="domain" description="3-octaprenyl-4-hydroxybenzoate carboxy-lyase-like Rift-related" evidence="2">
    <location>
        <begin position="190"/>
        <end position="389"/>
    </location>
</feature>
<dbReference type="Pfam" id="PF01977">
    <property type="entry name" value="UbiD"/>
    <property type="match status" value="1"/>
</dbReference>
<feature type="domain" description="3-octaprenyl-4-hydroxybenzoate carboxy-lyase-like C-terminal" evidence="4">
    <location>
        <begin position="402"/>
        <end position="531"/>
    </location>
</feature>
<dbReference type="PANTHER" id="PTHR30108:SF17">
    <property type="entry name" value="FERULIC ACID DECARBOXYLASE 1"/>
    <property type="match status" value="1"/>
</dbReference>
<comment type="caution">
    <text evidence="5">The sequence shown here is derived from an EMBL/GenBank/DDBJ whole genome shotgun (WGS) entry which is preliminary data.</text>
</comment>
<evidence type="ECO:0000313" key="6">
    <source>
        <dbReference type="Proteomes" id="UP001243330"/>
    </source>
</evidence>
<keyword evidence="1" id="KW-0456">Lyase</keyword>
<dbReference type="InterPro" id="IPR002830">
    <property type="entry name" value="UbiD"/>
</dbReference>
<dbReference type="InterPro" id="IPR032903">
    <property type="entry name" value="FDC-like"/>
</dbReference>
<organism evidence="5 6">
    <name type="scientific">Colletotrichum chrysophilum</name>
    <dbReference type="NCBI Taxonomy" id="1836956"/>
    <lineage>
        <taxon>Eukaryota</taxon>
        <taxon>Fungi</taxon>
        <taxon>Dikarya</taxon>
        <taxon>Ascomycota</taxon>
        <taxon>Pezizomycotina</taxon>
        <taxon>Sordariomycetes</taxon>
        <taxon>Hypocreomycetidae</taxon>
        <taxon>Glomerellales</taxon>
        <taxon>Glomerellaceae</taxon>
        <taxon>Colletotrichum</taxon>
        <taxon>Colletotrichum gloeosporioides species complex</taxon>
    </lineage>
</organism>
<feature type="binding site" evidence="1">
    <location>
        <position position="305"/>
    </location>
    <ligand>
        <name>prenylated FMN</name>
        <dbReference type="ChEBI" id="CHEBI:87746"/>
    </ligand>
</feature>
<evidence type="ECO:0000259" key="3">
    <source>
        <dbReference type="Pfam" id="PF20695"/>
    </source>
</evidence>
<keyword evidence="1" id="KW-0963">Cytoplasm</keyword>
<feature type="binding site" evidence="1">
    <location>
        <position position="263"/>
    </location>
    <ligand>
        <name>Mn(2+)</name>
        <dbReference type="ChEBI" id="CHEBI:29035"/>
    </ligand>
</feature>
<feature type="binding site" evidence="1">
    <location>
        <position position="240"/>
    </location>
    <ligand>
        <name>Mn(2+)</name>
        <dbReference type="ChEBI" id="CHEBI:29035"/>
    </ligand>
</feature>
<comment type="function">
    <text evidence="1">Catalyzes the reversible decarboxylation of aromatic carboxylic acids like ferulic acid, p-coumaric acid or cinnamic acid, producing the corresponding vinyl derivatives 4-vinylphenol, 4-vinylguaiacol, and styrene, respectively, which play the role of aroma metabolites.</text>
</comment>
<dbReference type="PANTHER" id="PTHR30108">
    <property type="entry name" value="3-OCTAPRENYL-4-HYDROXYBENZOATE CARBOXY-LYASE-RELATED"/>
    <property type="match status" value="1"/>
</dbReference>
<comment type="subcellular location">
    <subcellularLocation>
        <location evidence="1">Cytoplasm</location>
    </subcellularLocation>
</comment>
<keyword evidence="1" id="KW-0464">Manganese</keyword>
<comment type="catalytic activity">
    <reaction evidence="1">
        <text>(E)-ferulate + H(+) = 2-methoxy-4-vinylphenol + CO2</text>
        <dbReference type="Rhea" id="RHEA:33807"/>
        <dbReference type="ChEBI" id="CHEBI:15378"/>
        <dbReference type="ChEBI" id="CHEBI:16526"/>
        <dbReference type="ChEBI" id="CHEBI:29749"/>
        <dbReference type="ChEBI" id="CHEBI:42438"/>
        <dbReference type="EC" id="4.1.1.102"/>
    </reaction>
</comment>
<dbReference type="Gene3D" id="1.20.5.4570">
    <property type="match status" value="1"/>
</dbReference>